<evidence type="ECO:0000313" key="3">
    <source>
        <dbReference type="EnsemblMetazoa" id="XP_038062442.1"/>
    </source>
</evidence>
<organism evidence="3 4">
    <name type="scientific">Patiria miniata</name>
    <name type="common">Bat star</name>
    <name type="synonym">Asterina miniata</name>
    <dbReference type="NCBI Taxonomy" id="46514"/>
    <lineage>
        <taxon>Eukaryota</taxon>
        <taxon>Metazoa</taxon>
        <taxon>Echinodermata</taxon>
        <taxon>Eleutherozoa</taxon>
        <taxon>Asterozoa</taxon>
        <taxon>Asteroidea</taxon>
        <taxon>Valvatacea</taxon>
        <taxon>Valvatida</taxon>
        <taxon>Asterinidae</taxon>
        <taxon>Patiria</taxon>
    </lineage>
</organism>
<feature type="region of interest" description="Disordered" evidence="1">
    <location>
        <begin position="423"/>
        <end position="475"/>
    </location>
</feature>
<dbReference type="AlphaFoldDB" id="A0A914AFC3"/>
<dbReference type="InterPro" id="IPR046700">
    <property type="entry name" value="DUF6570"/>
</dbReference>
<dbReference type="InterPro" id="IPR050704">
    <property type="entry name" value="Peptidase_C85-like"/>
</dbReference>
<protein>
    <recommendedName>
        <fullName evidence="2">OTU domain-containing protein</fullName>
    </recommendedName>
</protein>
<dbReference type="PROSITE" id="PS50802">
    <property type="entry name" value="OTU"/>
    <property type="match status" value="1"/>
</dbReference>
<dbReference type="EnsemblMetazoa" id="XM_038206514.1">
    <property type="protein sequence ID" value="XP_038062442.1"/>
    <property type="gene ID" value="LOC119732934"/>
</dbReference>
<dbReference type="SUPFAM" id="SSF54001">
    <property type="entry name" value="Cysteine proteinases"/>
    <property type="match status" value="1"/>
</dbReference>
<dbReference type="PANTHER" id="PTHR12419:SF7">
    <property type="entry name" value="OTU DOMAIN-CONTAINING PROTEIN 3"/>
    <property type="match status" value="1"/>
</dbReference>
<dbReference type="Pfam" id="PF02338">
    <property type="entry name" value="OTU"/>
    <property type="match status" value="1"/>
</dbReference>
<reference evidence="3" key="1">
    <citation type="submission" date="2022-11" db="UniProtKB">
        <authorList>
            <consortium name="EnsemblMetazoa"/>
        </authorList>
    </citation>
    <scope>IDENTIFICATION</scope>
</reference>
<dbReference type="OrthoDB" id="8123539at2759"/>
<dbReference type="RefSeq" id="XP_038062442.1">
    <property type="nucleotide sequence ID" value="XM_038206514.1"/>
</dbReference>
<dbReference type="InterPro" id="IPR003323">
    <property type="entry name" value="OTU_dom"/>
</dbReference>
<feature type="region of interest" description="Disordered" evidence="1">
    <location>
        <begin position="251"/>
        <end position="318"/>
    </location>
</feature>
<proteinExistence type="predicted"/>
<feature type="compositionally biased region" description="Basic residues" evidence="1">
    <location>
        <begin position="446"/>
        <end position="455"/>
    </location>
</feature>
<dbReference type="CDD" id="cd22755">
    <property type="entry name" value="OTU_CeDUB-like"/>
    <property type="match status" value="1"/>
</dbReference>
<feature type="compositionally biased region" description="Basic residues" evidence="1">
    <location>
        <begin position="262"/>
        <end position="280"/>
    </location>
</feature>
<feature type="compositionally biased region" description="Basic residues" evidence="1">
    <location>
        <begin position="465"/>
        <end position="475"/>
    </location>
</feature>
<accession>A0A914AFC3</accession>
<feature type="compositionally biased region" description="Basic and acidic residues" evidence="1">
    <location>
        <begin position="281"/>
        <end position="306"/>
    </location>
</feature>
<dbReference type="GO" id="GO:0016579">
    <property type="term" value="P:protein deubiquitination"/>
    <property type="evidence" value="ECO:0007669"/>
    <property type="project" value="TreeGrafter"/>
</dbReference>
<dbReference type="PANTHER" id="PTHR12419">
    <property type="entry name" value="OTU DOMAIN CONTAINING PROTEIN"/>
    <property type="match status" value="1"/>
</dbReference>
<evidence type="ECO:0000256" key="1">
    <source>
        <dbReference type="SAM" id="MobiDB-lite"/>
    </source>
</evidence>
<name>A0A914AFC3_PATMI</name>
<keyword evidence="4" id="KW-1185">Reference proteome</keyword>
<dbReference type="Gene3D" id="3.90.70.80">
    <property type="match status" value="1"/>
</dbReference>
<dbReference type="OMA" id="YHENEEH"/>
<feature type="domain" description="OTU" evidence="2">
    <location>
        <begin position="102"/>
        <end position="239"/>
    </location>
</feature>
<evidence type="ECO:0000313" key="4">
    <source>
        <dbReference type="Proteomes" id="UP000887568"/>
    </source>
</evidence>
<dbReference type="GeneID" id="119732934"/>
<dbReference type="Pfam" id="PF20209">
    <property type="entry name" value="DUF6570"/>
    <property type="match status" value="1"/>
</dbReference>
<dbReference type="Proteomes" id="UP000887568">
    <property type="component" value="Unplaced"/>
</dbReference>
<dbReference type="InterPro" id="IPR038765">
    <property type="entry name" value="Papain-like_cys_pep_sf"/>
</dbReference>
<dbReference type="GO" id="GO:0004843">
    <property type="term" value="F:cysteine-type deubiquitinase activity"/>
    <property type="evidence" value="ECO:0007669"/>
    <property type="project" value="TreeGrafter"/>
</dbReference>
<feature type="compositionally biased region" description="Basic residues" evidence="1">
    <location>
        <begin position="307"/>
        <end position="316"/>
    </location>
</feature>
<feature type="compositionally biased region" description="Acidic residues" evidence="1">
    <location>
        <begin position="773"/>
        <end position="787"/>
    </location>
</feature>
<evidence type="ECO:0000259" key="2">
    <source>
        <dbReference type="PROSITE" id="PS50802"/>
    </source>
</evidence>
<feature type="region of interest" description="Disordered" evidence="1">
    <location>
        <begin position="760"/>
        <end position="787"/>
    </location>
</feature>
<sequence>MNVSDHEQFEITGVTVWVDDDLGICGCDETLKGTCSSSSTVQINKDVEHDVEIIQTNQPVNLKFVPLVYDHKIVLCEKFGITKLCLDRHEISKICEKLSKPDSVKTIQGDGNCFYRAISYAISGTEDNHMQLRLAIVHHLLENAAQFRCCLREGYRTVQEYVTNARLCNNGTWATEVEIIVTAHMLDVGIYTYDDANRCKWYLFSSSYACPGRASDSSVKSGIYLHHKNQIHYDLVTSVCELRRELPIDSTQKHDENTSKTRVLKRSKRRKRVNVKKRQKTNREKQRERYQRKKDKENKNDGVNVREKKKRAKKEKYHSCVQYRQGAIEYGKKRYKENVKSITGVVRKRYHENADYRNNKIGNAKMKYDRDEEHRQRKKQCTMTNYHKNIEYRQQKINNAKTRYEDAVHRQEKINFAKAKYHENEEHRQRKVKSAKTKYHENEGHRQRKVKSAKTKYHENEEHRQRKMTSAKKYTKKKYHSDLSYRNALVKSIKKKYSLNKFYRMKLINFQKAKYHTDRCYRQNMKQRNDEREKRKRASQCIMNNVMRNWRQDVSSGPEYICAVCHKLLFRKQVVKCYQKKYKCVYCICGKFVHTCRDNGNCGDKCKVSESSRSCLWICYTCHRKLLQNRIPAEACANNLALEDIPEELSCLNILEEHLIAINVAFMKMMALPRGGQNAVHGPVVCVPSNISETVTSLPRCGNNNQLIKVKLKRKLSFKGYYQYQYVSREHVERALYYLKEHNVWYNEIEINCEWDNPLEDESEKQEEHESDNSSENDEDTDVDTDVDTDEERLTGITYDTCLQPVNIAQDALDQDFDGVMCVAPCERNSPVRLFMEEANEAKCFPALFPSGTSIFRDDRDVKLSLTRYFHNRLMNADNR</sequence>